<dbReference type="SUPFAM" id="SSF54862">
    <property type="entry name" value="4Fe-4S ferredoxins"/>
    <property type="match status" value="1"/>
</dbReference>
<evidence type="ECO:0000259" key="6">
    <source>
        <dbReference type="PROSITE" id="PS51379"/>
    </source>
</evidence>
<evidence type="ECO:0000313" key="7">
    <source>
        <dbReference type="EMBL" id="EJZ83657.1"/>
    </source>
</evidence>
<keyword evidence="4" id="KW-0408">Iron</keyword>
<dbReference type="InterPro" id="IPR017900">
    <property type="entry name" value="4Fe4S_Fe_S_CS"/>
</dbReference>
<dbReference type="InParanoid" id="K0YJ99"/>
<evidence type="ECO:0000256" key="2">
    <source>
        <dbReference type="ARBA" id="ARBA00022485"/>
    </source>
</evidence>
<dbReference type="RefSeq" id="WP_009139376.1">
    <property type="nucleotide sequence ID" value="NZ_JH815198.1"/>
</dbReference>
<dbReference type="eggNOG" id="COG5015">
    <property type="taxonomic scope" value="Bacteria"/>
</dbReference>
<comment type="cofactor">
    <cofactor evidence="1">
        <name>[4Fe-4S] cluster</name>
        <dbReference type="ChEBI" id="CHEBI:49883"/>
    </cofactor>
</comment>
<dbReference type="InterPro" id="IPR011576">
    <property type="entry name" value="Pyridox_Oxase_N"/>
</dbReference>
<dbReference type="GO" id="GO:0051539">
    <property type="term" value="F:4 iron, 4 sulfur cluster binding"/>
    <property type="evidence" value="ECO:0007669"/>
    <property type="project" value="UniProtKB-KW"/>
</dbReference>
<dbReference type="Gene3D" id="2.30.110.10">
    <property type="entry name" value="Electron Transport, Fmn-binding Protein, Chain A"/>
    <property type="match status" value="1"/>
</dbReference>
<dbReference type="Pfam" id="PF00037">
    <property type="entry name" value="Fer4"/>
    <property type="match status" value="2"/>
</dbReference>
<accession>K0YJ99</accession>
<keyword evidence="3" id="KW-0479">Metal-binding</keyword>
<sequence length="211" mass="23609">MDFVNDLMRIVRDVQRVVIATVDDAGMPETRAVEMLDADAEGLYFIVDRTTAFYAQLMARKSLAFTGVQGASYGECATVTLRGRVEEMGSGFVLPLLEKNEAVFEFYKNEESRKNLTVFRMYQGVGERTERHAGTVARTPLRFGDERMNAGIKKRSYFITEDCDGCRACVSKCPEGCIDVSMVPAVIDQERCTRCGNCEMACFQEAIIVVK</sequence>
<dbReference type="EMBL" id="ADMD01000007">
    <property type="protein sequence ID" value="EJZ83657.1"/>
    <property type="molecule type" value="Genomic_DNA"/>
</dbReference>
<evidence type="ECO:0000256" key="3">
    <source>
        <dbReference type="ARBA" id="ARBA00022723"/>
    </source>
</evidence>
<dbReference type="InterPro" id="IPR017896">
    <property type="entry name" value="4Fe4S_Fe-S-bd"/>
</dbReference>
<evidence type="ECO:0000256" key="1">
    <source>
        <dbReference type="ARBA" id="ARBA00001966"/>
    </source>
</evidence>
<comment type="caution">
    <text evidence="7">The sequence shown here is derived from an EMBL/GenBank/DDBJ whole genome shotgun (WGS) entry which is preliminary data.</text>
</comment>
<dbReference type="Pfam" id="PF01243">
    <property type="entry name" value="PNPOx_N"/>
    <property type="match status" value="1"/>
</dbReference>
<dbReference type="PANTHER" id="PTHR24960">
    <property type="entry name" value="PHOTOSYSTEM I IRON-SULFUR CENTER-RELATED"/>
    <property type="match status" value="1"/>
</dbReference>
<keyword evidence="5" id="KW-0411">Iron-sulfur</keyword>
<gene>
    <name evidence="7" type="ORF">HMPREF9451_01177</name>
</gene>
<name>K0YJ99_9ACTN</name>
<protein>
    <recommendedName>
        <fullName evidence="6">4Fe-4S ferredoxin-type domain-containing protein</fullName>
    </recommendedName>
</protein>
<feature type="domain" description="4Fe-4S ferredoxin-type" evidence="6">
    <location>
        <begin position="183"/>
        <end position="211"/>
    </location>
</feature>
<dbReference type="HOGENOM" id="CLU_090277_0_0_11"/>
<dbReference type="Proteomes" id="UP000006069">
    <property type="component" value="Unassembled WGS sequence"/>
</dbReference>
<proteinExistence type="predicted"/>
<dbReference type="SUPFAM" id="SSF50475">
    <property type="entry name" value="FMN-binding split barrel"/>
    <property type="match status" value="1"/>
</dbReference>
<dbReference type="GO" id="GO:0046872">
    <property type="term" value="F:metal ion binding"/>
    <property type="evidence" value="ECO:0007669"/>
    <property type="project" value="UniProtKB-KW"/>
</dbReference>
<dbReference type="PATRIC" id="fig|742818.3.peg.1235"/>
<dbReference type="PANTHER" id="PTHR24960:SF79">
    <property type="entry name" value="PHOTOSYSTEM I IRON-SULFUR CENTER"/>
    <property type="match status" value="1"/>
</dbReference>
<evidence type="ECO:0000256" key="4">
    <source>
        <dbReference type="ARBA" id="ARBA00023004"/>
    </source>
</evidence>
<keyword evidence="2" id="KW-0004">4Fe-4S</keyword>
<evidence type="ECO:0000256" key="5">
    <source>
        <dbReference type="ARBA" id="ARBA00023014"/>
    </source>
</evidence>
<reference evidence="7 8" key="1">
    <citation type="submission" date="2012-08" db="EMBL/GenBank/DDBJ databases">
        <title>The Genome Sequence of Slackia piriformis YIT 12062.</title>
        <authorList>
            <consortium name="The Broad Institute Genome Sequencing Platform"/>
            <person name="Earl A."/>
            <person name="Ward D."/>
            <person name="Feldgarden M."/>
            <person name="Gevers D."/>
            <person name="Morotomi M."/>
            <person name="Walker B."/>
            <person name="Young S.K."/>
            <person name="Zeng Q."/>
            <person name="Gargeya S."/>
            <person name="Fitzgerald M."/>
            <person name="Haas B."/>
            <person name="Abouelleil A."/>
            <person name="Alvarado L."/>
            <person name="Arachchi H.M."/>
            <person name="Berlin A.M."/>
            <person name="Chapman S.B."/>
            <person name="Goldberg J."/>
            <person name="Griggs A."/>
            <person name="Gujja S."/>
            <person name="Hansen M."/>
            <person name="Howarth C."/>
            <person name="Imamovic A."/>
            <person name="Larimer J."/>
            <person name="McCowen C."/>
            <person name="Montmayeur A."/>
            <person name="Murphy C."/>
            <person name="Neiman D."/>
            <person name="Pearson M."/>
            <person name="Priest M."/>
            <person name="Roberts A."/>
            <person name="Saif S."/>
            <person name="Shea T."/>
            <person name="Sisk P."/>
            <person name="Sykes S."/>
            <person name="Wortman J."/>
            <person name="Nusbaum C."/>
            <person name="Birren B."/>
        </authorList>
    </citation>
    <scope>NUCLEOTIDE SEQUENCE [LARGE SCALE GENOMIC DNA]</scope>
    <source>
        <strain evidence="7 8">YIT 12062</strain>
    </source>
</reference>
<dbReference type="InterPro" id="IPR050157">
    <property type="entry name" value="PSI_iron-sulfur_center"/>
</dbReference>
<dbReference type="PROSITE" id="PS00198">
    <property type="entry name" value="4FE4S_FER_1"/>
    <property type="match status" value="1"/>
</dbReference>
<dbReference type="Gene3D" id="3.30.70.20">
    <property type="match status" value="1"/>
</dbReference>
<keyword evidence="8" id="KW-1185">Reference proteome</keyword>
<dbReference type="PROSITE" id="PS51379">
    <property type="entry name" value="4FE4S_FER_2"/>
    <property type="match status" value="2"/>
</dbReference>
<organism evidence="7 8">
    <name type="scientific">Slackia piriformis YIT 12062</name>
    <dbReference type="NCBI Taxonomy" id="742818"/>
    <lineage>
        <taxon>Bacteria</taxon>
        <taxon>Bacillati</taxon>
        <taxon>Actinomycetota</taxon>
        <taxon>Coriobacteriia</taxon>
        <taxon>Eggerthellales</taxon>
        <taxon>Eggerthellaceae</taxon>
        <taxon>Slackia</taxon>
    </lineage>
</organism>
<dbReference type="AlphaFoldDB" id="K0YJ99"/>
<feature type="domain" description="4Fe-4S ferredoxin-type" evidence="6">
    <location>
        <begin position="154"/>
        <end position="181"/>
    </location>
</feature>
<dbReference type="InterPro" id="IPR012349">
    <property type="entry name" value="Split_barrel_FMN-bd"/>
</dbReference>
<evidence type="ECO:0000313" key="8">
    <source>
        <dbReference type="Proteomes" id="UP000006069"/>
    </source>
</evidence>